<dbReference type="Proteomes" id="UP000228503">
    <property type="component" value="Unassembled WGS sequence"/>
</dbReference>
<proteinExistence type="predicted"/>
<accession>A0A2M7U1G7</accession>
<organism evidence="1 2">
    <name type="scientific">Candidatus Roizmanbacteria bacterium CG_4_10_14_0_2_um_filter_39_13</name>
    <dbReference type="NCBI Taxonomy" id="1974825"/>
    <lineage>
        <taxon>Bacteria</taxon>
        <taxon>Candidatus Roizmaniibacteriota</taxon>
    </lineage>
</organism>
<sequence>MASEYPPVVTMSDAHFQRLPKRNGERVSYDFIDNNYVLEEAQRALEFDLDDGLLAIEDFRELLIAHLGIPIKTSERLDKPDPSSLTMRQMTEAQAMKVRHAQENDPDGFTIRSKEALDAANYWFDQAGVSPSILGQVSHLSMTLPLELVADKQQMAPILNMFLYHRLGAMTLPYIPISAELS</sequence>
<evidence type="ECO:0000313" key="1">
    <source>
        <dbReference type="EMBL" id="PIZ63762.1"/>
    </source>
</evidence>
<dbReference type="EMBL" id="PFOB01000014">
    <property type="protein sequence ID" value="PIZ63762.1"/>
    <property type="molecule type" value="Genomic_DNA"/>
</dbReference>
<comment type="caution">
    <text evidence="1">The sequence shown here is derived from an EMBL/GenBank/DDBJ whole genome shotgun (WGS) entry which is preliminary data.</text>
</comment>
<protein>
    <submittedName>
        <fullName evidence="1">Uncharacterized protein</fullName>
    </submittedName>
</protein>
<evidence type="ECO:0000313" key="2">
    <source>
        <dbReference type="Proteomes" id="UP000228503"/>
    </source>
</evidence>
<name>A0A2M7U1G7_9BACT</name>
<gene>
    <name evidence="1" type="ORF">COY16_01095</name>
</gene>
<dbReference type="AlphaFoldDB" id="A0A2M7U1G7"/>
<reference evidence="2" key="1">
    <citation type="submission" date="2017-09" db="EMBL/GenBank/DDBJ databases">
        <title>Depth-based differentiation of microbial function through sediment-hosted aquifers and enrichment of novel symbionts in the deep terrestrial subsurface.</title>
        <authorList>
            <person name="Probst A.J."/>
            <person name="Ladd B."/>
            <person name="Jarett J.K."/>
            <person name="Geller-Mcgrath D.E."/>
            <person name="Sieber C.M.K."/>
            <person name="Emerson J.B."/>
            <person name="Anantharaman K."/>
            <person name="Thomas B.C."/>
            <person name="Malmstrom R."/>
            <person name="Stieglmeier M."/>
            <person name="Klingl A."/>
            <person name="Woyke T."/>
            <person name="Ryan C.M."/>
            <person name="Banfield J.F."/>
        </authorList>
    </citation>
    <scope>NUCLEOTIDE SEQUENCE [LARGE SCALE GENOMIC DNA]</scope>
</reference>